<dbReference type="Proteomes" id="UP000509667">
    <property type="component" value="Chromosome"/>
</dbReference>
<dbReference type="GeneID" id="56076467"/>
<evidence type="ECO:0000313" key="2">
    <source>
        <dbReference type="Proteomes" id="UP000509667"/>
    </source>
</evidence>
<reference evidence="1 2" key="1">
    <citation type="submission" date="2020-07" db="EMBL/GenBank/DDBJ databases">
        <title>Halosimplex pelagicum sp. nov. and Halosimplex rubrum sp. nov., isolated from salted brown alga Laminaria, and emended description of the genus Halosimplex.</title>
        <authorList>
            <person name="Cui H."/>
        </authorList>
    </citation>
    <scope>NUCLEOTIDE SEQUENCE [LARGE SCALE GENOMIC DNA]</scope>
    <source>
        <strain evidence="1 2">R27</strain>
    </source>
</reference>
<evidence type="ECO:0000313" key="1">
    <source>
        <dbReference type="EMBL" id="QLH76032.1"/>
    </source>
</evidence>
<organism evidence="1 2">
    <name type="scientific">Halosimplex rubrum</name>
    <dbReference type="NCBI Taxonomy" id="869889"/>
    <lineage>
        <taxon>Archaea</taxon>
        <taxon>Methanobacteriati</taxon>
        <taxon>Methanobacteriota</taxon>
        <taxon>Stenosarchaea group</taxon>
        <taxon>Halobacteria</taxon>
        <taxon>Halobacteriales</taxon>
        <taxon>Haloarculaceae</taxon>
        <taxon>Halosimplex</taxon>
    </lineage>
</organism>
<keyword evidence="2" id="KW-1185">Reference proteome</keyword>
<dbReference type="RefSeq" id="WP_179909976.1">
    <property type="nucleotide sequence ID" value="NZ_CP058910.1"/>
</dbReference>
<accession>A0A7D5TJK3</accession>
<sequence>MDSQEFVEAVREESATPLSRLGSSKALYADTEGEMDDDAVLGAVADRARFAAERFDAWADAESGDVSELFADAAATERDHAEAAADERGEYEPGEPPAVVAHLEGVSGTAERLGAFVGWALAAGNNADQVVGYFVGQASPRTASTFRAFGDDYDEYVERASELLAAETEDPENAVAAAAAAIEADYEDYFETLEELGVNPKPVC</sequence>
<name>A0A7D5TJK3_9EURY</name>
<proteinExistence type="predicted"/>
<dbReference type="EMBL" id="CP058910">
    <property type="protein sequence ID" value="QLH76032.1"/>
    <property type="molecule type" value="Genomic_DNA"/>
</dbReference>
<gene>
    <name evidence="1" type="ORF">HZS55_01350</name>
</gene>
<protein>
    <submittedName>
        <fullName evidence="1">Rubrerythrin family protein</fullName>
    </submittedName>
</protein>
<dbReference type="AlphaFoldDB" id="A0A7D5TJK3"/>
<dbReference type="KEGG" id="hrr:HZS55_01350"/>
<dbReference type="OrthoDB" id="188002at2157"/>